<dbReference type="GO" id="GO:0016020">
    <property type="term" value="C:membrane"/>
    <property type="evidence" value="ECO:0007669"/>
    <property type="project" value="UniProtKB-SubCell"/>
</dbReference>
<dbReference type="InterPro" id="IPR003439">
    <property type="entry name" value="ABC_transporter-like_ATP-bd"/>
</dbReference>
<dbReference type="GO" id="GO:0005524">
    <property type="term" value="F:ATP binding"/>
    <property type="evidence" value="ECO:0007669"/>
    <property type="project" value="UniProtKB-KW"/>
</dbReference>
<dbReference type="EMBL" id="JBJQOH010000002">
    <property type="protein sequence ID" value="KAL3696599.1"/>
    <property type="molecule type" value="Genomic_DNA"/>
</dbReference>
<keyword evidence="3" id="KW-0813">Transport</keyword>
<keyword evidence="4 9" id="KW-0812">Transmembrane</keyword>
<dbReference type="AlphaFoldDB" id="A0ABD3I249"/>
<feature type="transmembrane region" description="Helical" evidence="9">
    <location>
        <begin position="460"/>
        <end position="488"/>
    </location>
</feature>
<keyword evidence="12" id="KW-1185">Reference proteome</keyword>
<keyword evidence="8 9" id="KW-0472">Membrane</keyword>
<keyword evidence="6" id="KW-0067">ATP-binding</keyword>
<dbReference type="PROSITE" id="PS50893">
    <property type="entry name" value="ABC_TRANSPORTER_2"/>
    <property type="match status" value="1"/>
</dbReference>
<evidence type="ECO:0000256" key="4">
    <source>
        <dbReference type="ARBA" id="ARBA00022692"/>
    </source>
</evidence>
<evidence type="ECO:0000313" key="11">
    <source>
        <dbReference type="EMBL" id="KAL3696599.1"/>
    </source>
</evidence>
<keyword evidence="5" id="KW-0547">Nucleotide-binding</keyword>
<comment type="similarity">
    <text evidence="2">Belongs to the ABC transporter superfamily. ABCG family. Eye pigment precursor importer (TC 3.A.1.204) subfamily.</text>
</comment>
<protein>
    <recommendedName>
        <fullName evidence="10">ABC transporter domain-containing protein</fullName>
    </recommendedName>
</protein>
<dbReference type="SMART" id="SM00382">
    <property type="entry name" value="AAA"/>
    <property type="match status" value="1"/>
</dbReference>
<dbReference type="InterPro" id="IPR017871">
    <property type="entry name" value="ABC_transporter-like_CS"/>
</dbReference>
<evidence type="ECO:0000256" key="3">
    <source>
        <dbReference type="ARBA" id="ARBA00022448"/>
    </source>
</evidence>
<evidence type="ECO:0000256" key="7">
    <source>
        <dbReference type="ARBA" id="ARBA00022989"/>
    </source>
</evidence>
<accession>A0ABD3I249</accession>
<dbReference type="PANTHER" id="PTHR48042">
    <property type="entry name" value="ABC TRANSPORTER G FAMILY MEMBER 11"/>
    <property type="match status" value="1"/>
</dbReference>
<dbReference type="InterPro" id="IPR003593">
    <property type="entry name" value="AAA+_ATPase"/>
</dbReference>
<dbReference type="PANTHER" id="PTHR48042:SF11">
    <property type="entry name" value="ABC TRANSPORTER G FAMILY MEMBER 11"/>
    <property type="match status" value="1"/>
</dbReference>
<dbReference type="Pfam" id="PF01061">
    <property type="entry name" value="ABC2_membrane"/>
    <property type="match status" value="1"/>
</dbReference>
<feature type="transmembrane region" description="Helical" evidence="9">
    <location>
        <begin position="500"/>
        <end position="522"/>
    </location>
</feature>
<evidence type="ECO:0000259" key="10">
    <source>
        <dbReference type="PROSITE" id="PS50893"/>
    </source>
</evidence>
<name>A0ABD3I249_9MARC</name>
<dbReference type="InterPro" id="IPR052215">
    <property type="entry name" value="Plant_ABCG"/>
</dbReference>
<feature type="transmembrane region" description="Helical" evidence="9">
    <location>
        <begin position="390"/>
        <end position="411"/>
    </location>
</feature>
<organism evidence="11 12">
    <name type="scientific">Riccia sorocarpa</name>
    <dbReference type="NCBI Taxonomy" id="122646"/>
    <lineage>
        <taxon>Eukaryota</taxon>
        <taxon>Viridiplantae</taxon>
        <taxon>Streptophyta</taxon>
        <taxon>Embryophyta</taxon>
        <taxon>Marchantiophyta</taxon>
        <taxon>Marchantiopsida</taxon>
        <taxon>Marchantiidae</taxon>
        <taxon>Marchantiales</taxon>
        <taxon>Ricciaceae</taxon>
        <taxon>Riccia</taxon>
    </lineage>
</organism>
<keyword evidence="7 9" id="KW-1133">Transmembrane helix</keyword>
<dbReference type="InterPro" id="IPR013525">
    <property type="entry name" value="ABC2_TM"/>
</dbReference>
<evidence type="ECO:0000256" key="1">
    <source>
        <dbReference type="ARBA" id="ARBA00004141"/>
    </source>
</evidence>
<dbReference type="InterPro" id="IPR043926">
    <property type="entry name" value="ABCG_dom"/>
</dbReference>
<gene>
    <name evidence="11" type="ORF">R1sor_010675</name>
</gene>
<dbReference type="SUPFAM" id="SSF52540">
    <property type="entry name" value="P-loop containing nucleoside triphosphate hydrolases"/>
    <property type="match status" value="1"/>
</dbReference>
<feature type="domain" description="ABC transporter" evidence="10">
    <location>
        <begin position="37"/>
        <end position="276"/>
    </location>
</feature>
<evidence type="ECO:0000256" key="2">
    <source>
        <dbReference type="ARBA" id="ARBA00005814"/>
    </source>
</evidence>
<feature type="transmembrane region" description="Helical" evidence="9">
    <location>
        <begin position="616"/>
        <end position="637"/>
    </location>
</feature>
<sequence length="678" mass="75849">MTMEVRATMHALSPLSANLHKRIKSDVKLDDEICARLSWRNLSVVVNGNQTVLHRISGFAEPGRLVAIMGPSGSGKSTLLDALAGRLSKQAQCHGEILLNGRKEQLSYGTAAYVAQDDVLLGPLTVYETLYYSAKLRLPDKMTRSETELIVKGTIEDVGLQDAMATPIGNWHQRGLSGGEKRRVSIAIELLTRPRLLFLDEPTSGLDSASAYHVVQTLKNLARDGRTVICSIHQPSSEVFELFDDLCLLSGGKQVFYGPISGAQQFFANAGFPCPALRNPSDHYLRTINSDFDRVTENLKSGSRRFDVEDGYTSFHNPMARMSTAEQVRILVHLFATSEEKRVIDDTILSMSKMEGKVLPTRGSQASFIRQTCVLTKRSLQNMTRDVGYYWLRLVMYIMLSFCIGTIYFKVGTTYTSIMARAACISYVAGFLTFMSIGGFPSFVEDMKVFGRERLNGHYGVAAFAVGNTLSSLPFLLLISLASTTIVYFMVDLHSGMARFAYFVLALFACLVVVESLMMAVASLVPNFLMGIITGASLQGIFLLVSGFFRLPNDLPKIFWRYPMLYFGFHMYALQGMYQNDFRGLTFENVDPSLPRITGEEVLIYNYQITVSRGKWYNLAVLFLMGIGYRIIFYILIRVNEVFMPVLRAYIARKLYNYHNQTKTANSTTTTFPPVLST</sequence>
<dbReference type="PROSITE" id="PS00211">
    <property type="entry name" value="ABC_TRANSPORTER_1"/>
    <property type="match status" value="1"/>
</dbReference>
<evidence type="ECO:0000313" key="12">
    <source>
        <dbReference type="Proteomes" id="UP001633002"/>
    </source>
</evidence>
<dbReference type="Pfam" id="PF19055">
    <property type="entry name" value="ABC2_membrane_7"/>
    <property type="match status" value="1"/>
</dbReference>
<dbReference type="Gene3D" id="3.40.50.300">
    <property type="entry name" value="P-loop containing nucleotide triphosphate hydrolases"/>
    <property type="match status" value="1"/>
</dbReference>
<comment type="caution">
    <text evidence="11">The sequence shown here is derived from an EMBL/GenBank/DDBJ whole genome shotgun (WGS) entry which is preliminary data.</text>
</comment>
<dbReference type="InterPro" id="IPR027417">
    <property type="entry name" value="P-loop_NTPase"/>
</dbReference>
<comment type="subcellular location">
    <subcellularLocation>
        <location evidence="1">Membrane</location>
        <topology evidence="1">Multi-pass membrane protein</topology>
    </subcellularLocation>
</comment>
<reference evidence="11 12" key="1">
    <citation type="submission" date="2024-09" db="EMBL/GenBank/DDBJ databases">
        <title>Chromosome-scale assembly of Riccia sorocarpa.</title>
        <authorList>
            <person name="Paukszto L."/>
        </authorList>
    </citation>
    <scope>NUCLEOTIDE SEQUENCE [LARGE SCALE GENOMIC DNA]</scope>
    <source>
        <strain evidence="11">LP-2024</strain>
        <tissue evidence="11">Aerial parts of the thallus</tissue>
    </source>
</reference>
<feature type="transmembrane region" description="Helical" evidence="9">
    <location>
        <begin position="558"/>
        <end position="578"/>
    </location>
</feature>
<evidence type="ECO:0000256" key="9">
    <source>
        <dbReference type="SAM" id="Phobius"/>
    </source>
</evidence>
<evidence type="ECO:0000256" key="8">
    <source>
        <dbReference type="ARBA" id="ARBA00023136"/>
    </source>
</evidence>
<dbReference type="CDD" id="cd03213">
    <property type="entry name" value="ABCG_EPDR"/>
    <property type="match status" value="1"/>
</dbReference>
<evidence type="ECO:0000256" key="5">
    <source>
        <dbReference type="ARBA" id="ARBA00022741"/>
    </source>
</evidence>
<feature type="transmembrane region" description="Helical" evidence="9">
    <location>
        <begin position="528"/>
        <end position="551"/>
    </location>
</feature>
<dbReference type="Pfam" id="PF00005">
    <property type="entry name" value="ABC_tran"/>
    <property type="match status" value="1"/>
</dbReference>
<dbReference type="Proteomes" id="UP001633002">
    <property type="component" value="Unassembled WGS sequence"/>
</dbReference>
<feature type="transmembrane region" description="Helical" evidence="9">
    <location>
        <begin position="418"/>
        <end position="440"/>
    </location>
</feature>
<evidence type="ECO:0000256" key="6">
    <source>
        <dbReference type="ARBA" id="ARBA00022840"/>
    </source>
</evidence>
<proteinExistence type="inferred from homology"/>